<dbReference type="Proteomes" id="UP000282076">
    <property type="component" value="Unassembled WGS sequence"/>
</dbReference>
<sequence>MRGECSMEDKQRQAIEVYDSFFSVTRQLKKLAYQSAVSLGLTVHQIGILNSVRTNPGQTQKEVTERMIFAKSRVSIHIDSLVEKGLVLRQVSELDRRETRLTITPAGEELCARYNGEALPYKALESALPQFSREEIESLILMHQRLLSRL</sequence>
<comment type="caution">
    <text evidence="3">The sequence shown here is derived from an EMBL/GenBank/DDBJ whole genome shotgun (WGS) entry which is preliminary data.</text>
</comment>
<dbReference type="SUPFAM" id="SSF46785">
    <property type="entry name" value="Winged helix' DNA-binding domain"/>
    <property type="match status" value="1"/>
</dbReference>
<accession>A0A494Y3H4</accession>
<name>A0A494Y3H4_9BACL</name>
<dbReference type="EMBL" id="RBZM01000004">
    <property type="protein sequence ID" value="RKP55041.1"/>
    <property type="molecule type" value="Genomic_DNA"/>
</dbReference>
<evidence type="ECO:0000313" key="4">
    <source>
        <dbReference type="Proteomes" id="UP000282076"/>
    </source>
</evidence>
<dbReference type="InterPro" id="IPR039422">
    <property type="entry name" value="MarR/SlyA-like"/>
</dbReference>
<dbReference type="GO" id="GO:0003677">
    <property type="term" value="F:DNA binding"/>
    <property type="evidence" value="ECO:0007669"/>
    <property type="project" value="UniProtKB-KW"/>
</dbReference>
<dbReference type="Gene3D" id="1.10.10.10">
    <property type="entry name" value="Winged helix-like DNA-binding domain superfamily/Winged helix DNA-binding domain"/>
    <property type="match status" value="1"/>
</dbReference>
<proteinExistence type="predicted"/>
<keyword evidence="1" id="KW-0238">DNA-binding</keyword>
<dbReference type="InterPro" id="IPR036390">
    <property type="entry name" value="WH_DNA-bd_sf"/>
</dbReference>
<evidence type="ECO:0000256" key="1">
    <source>
        <dbReference type="ARBA" id="ARBA00023125"/>
    </source>
</evidence>
<organism evidence="3 4">
    <name type="scientific">Cohnella endophytica</name>
    <dbReference type="NCBI Taxonomy" id="2419778"/>
    <lineage>
        <taxon>Bacteria</taxon>
        <taxon>Bacillati</taxon>
        <taxon>Bacillota</taxon>
        <taxon>Bacilli</taxon>
        <taxon>Bacillales</taxon>
        <taxon>Paenibacillaceae</taxon>
        <taxon>Cohnella</taxon>
    </lineage>
</organism>
<dbReference type="GO" id="GO:0003700">
    <property type="term" value="F:DNA-binding transcription factor activity"/>
    <property type="evidence" value="ECO:0007669"/>
    <property type="project" value="InterPro"/>
</dbReference>
<dbReference type="PROSITE" id="PS50995">
    <property type="entry name" value="HTH_MARR_2"/>
    <property type="match status" value="1"/>
</dbReference>
<feature type="domain" description="HTH marR-type" evidence="2">
    <location>
        <begin position="14"/>
        <end position="148"/>
    </location>
</feature>
<dbReference type="AlphaFoldDB" id="A0A494Y3H4"/>
<dbReference type="InterPro" id="IPR000835">
    <property type="entry name" value="HTH_MarR-typ"/>
</dbReference>
<gene>
    <name evidence="3" type="ORF">D7Z26_07365</name>
</gene>
<dbReference type="SMART" id="SM00347">
    <property type="entry name" value="HTH_MARR"/>
    <property type="match status" value="1"/>
</dbReference>
<dbReference type="PANTHER" id="PTHR33164:SF57">
    <property type="entry name" value="MARR-FAMILY TRANSCRIPTIONAL REGULATOR"/>
    <property type="match status" value="1"/>
</dbReference>
<dbReference type="PANTHER" id="PTHR33164">
    <property type="entry name" value="TRANSCRIPTIONAL REGULATOR, MARR FAMILY"/>
    <property type="match status" value="1"/>
</dbReference>
<keyword evidence="4" id="KW-1185">Reference proteome</keyword>
<dbReference type="GO" id="GO:0006950">
    <property type="term" value="P:response to stress"/>
    <property type="evidence" value="ECO:0007669"/>
    <property type="project" value="TreeGrafter"/>
</dbReference>
<reference evidence="3 4" key="1">
    <citation type="submission" date="2018-10" db="EMBL/GenBank/DDBJ databases">
        <title>Cohnella sp. M2MS4P-1, whole genome shotgun sequence.</title>
        <authorList>
            <person name="Tuo L."/>
        </authorList>
    </citation>
    <scope>NUCLEOTIDE SEQUENCE [LARGE SCALE GENOMIC DNA]</scope>
    <source>
        <strain evidence="3 4">M2MS4P-1</strain>
    </source>
</reference>
<dbReference type="PRINTS" id="PR00598">
    <property type="entry name" value="HTHMARR"/>
</dbReference>
<dbReference type="Pfam" id="PF12802">
    <property type="entry name" value="MarR_2"/>
    <property type="match status" value="1"/>
</dbReference>
<dbReference type="InterPro" id="IPR036388">
    <property type="entry name" value="WH-like_DNA-bd_sf"/>
</dbReference>
<protein>
    <submittedName>
        <fullName evidence="3">MarR family transcriptional regulator</fullName>
    </submittedName>
</protein>
<evidence type="ECO:0000313" key="3">
    <source>
        <dbReference type="EMBL" id="RKP55041.1"/>
    </source>
</evidence>
<evidence type="ECO:0000259" key="2">
    <source>
        <dbReference type="PROSITE" id="PS50995"/>
    </source>
</evidence>